<comment type="pathway">
    <text evidence="1 8">Glycan metabolism; pectin degradation; 2-dehydro-3-deoxy-D-gluconate from pectin: step 1/5.</text>
</comment>
<dbReference type="PROSITE" id="PS00503">
    <property type="entry name" value="PECTINESTERASE_2"/>
    <property type="match status" value="1"/>
</dbReference>
<proteinExistence type="inferred from homology"/>
<feature type="domain" description="Pectinesterase catalytic" evidence="9">
    <location>
        <begin position="46"/>
        <end position="220"/>
    </location>
</feature>
<dbReference type="EC" id="3.1.1.11" evidence="3 8"/>
<dbReference type="AlphaFoldDB" id="A0AAN8UKU6"/>
<dbReference type="Pfam" id="PF01095">
    <property type="entry name" value="Pectinesterase"/>
    <property type="match status" value="1"/>
</dbReference>
<comment type="catalytic activity">
    <reaction evidence="6 8">
        <text>[(1-&gt;4)-alpha-D-galacturonosyl methyl ester](n) + n H2O = [(1-&gt;4)-alpha-D-galacturonosyl](n) + n methanol + n H(+)</text>
        <dbReference type="Rhea" id="RHEA:22380"/>
        <dbReference type="Rhea" id="RHEA-COMP:14570"/>
        <dbReference type="Rhea" id="RHEA-COMP:14573"/>
        <dbReference type="ChEBI" id="CHEBI:15377"/>
        <dbReference type="ChEBI" id="CHEBI:15378"/>
        <dbReference type="ChEBI" id="CHEBI:17790"/>
        <dbReference type="ChEBI" id="CHEBI:140522"/>
        <dbReference type="ChEBI" id="CHEBI:140523"/>
        <dbReference type="EC" id="3.1.1.11"/>
    </reaction>
</comment>
<dbReference type="InterPro" id="IPR011050">
    <property type="entry name" value="Pectin_lyase_fold/virulence"/>
</dbReference>
<evidence type="ECO:0000256" key="1">
    <source>
        <dbReference type="ARBA" id="ARBA00005184"/>
    </source>
</evidence>
<evidence type="ECO:0000256" key="4">
    <source>
        <dbReference type="ARBA" id="ARBA00022801"/>
    </source>
</evidence>
<dbReference type="SUPFAM" id="SSF51126">
    <property type="entry name" value="Pectin lyase-like"/>
    <property type="match status" value="1"/>
</dbReference>
<keyword evidence="5 8" id="KW-0063">Aspartyl esterase</keyword>
<evidence type="ECO:0000256" key="7">
    <source>
        <dbReference type="PROSITE-ProRule" id="PRU10040"/>
    </source>
</evidence>
<comment type="similarity">
    <text evidence="2">Belongs to the pectinesterase family.</text>
</comment>
<gene>
    <name evidence="10" type="ORF">RJ641_020992</name>
</gene>
<feature type="active site" evidence="7">
    <location>
        <position position="140"/>
    </location>
</feature>
<evidence type="ECO:0000313" key="11">
    <source>
        <dbReference type="Proteomes" id="UP001370490"/>
    </source>
</evidence>
<dbReference type="InterPro" id="IPR012334">
    <property type="entry name" value="Pectin_lyas_fold"/>
</dbReference>
<keyword evidence="4 8" id="KW-0378">Hydrolase</keyword>
<keyword evidence="8" id="KW-0732">Signal</keyword>
<name>A0AAN8UKU6_9MAGN</name>
<evidence type="ECO:0000259" key="9">
    <source>
        <dbReference type="Pfam" id="PF01095"/>
    </source>
</evidence>
<dbReference type="PANTHER" id="PTHR31321">
    <property type="entry name" value="ACYL-COA THIOESTER HYDROLASE YBHC-RELATED"/>
    <property type="match status" value="1"/>
</dbReference>
<dbReference type="InterPro" id="IPR000070">
    <property type="entry name" value="Pectinesterase_cat"/>
</dbReference>
<evidence type="ECO:0000256" key="8">
    <source>
        <dbReference type="RuleBase" id="RU000589"/>
    </source>
</evidence>
<comment type="caution">
    <text evidence="10">The sequence shown here is derived from an EMBL/GenBank/DDBJ whole genome shotgun (WGS) entry which is preliminary data.</text>
</comment>
<evidence type="ECO:0000313" key="10">
    <source>
        <dbReference type="EMBL" id="KAK6913671.1"/>
    </source>
</evidence>
<dbReference type="Gene3D" id="2.160.20.10">
    <property type="entry name" value="Single-stranded right-handed beta-helix, Pectin lyase-like"/>
    <property type="match status" value="1"/>
</dbReference>
<dbReference type="GO" id="GO:0030599">
    <property type="term" value="F:pectinesterase activity"/>
    <property type="evidence" value="ECO:0007669"/>
    <property type="project" value="UniProtKB-UniRule"/>
</dbReference>
<evidence type="ECO:0000256" key="6">
    <source>
        <dbReference type="ARBA" id="ARBA00047928"/>
    </source>
</evidence>
<dbReference type="PANTHER" id="PTHR31321:SF98">
    <property type="entry name" value="PECTINESTERASE 67-RELATED"/>
    <property type="match status" value="1"/>
</dbReference>
<evidence type="ECO:0000256" key="5">
    <source>
        <dbReference type="ARBA" id="ARBA00023085"/>
    </source>
</evidence>
<dbReference type="EMBL" id="JBAMMX010000026">
    <property type="protein sequence ID" value="KAK6913671.1"/>
    <property type="molecule type" value="Genomic_DNA"/>
</dbReference>
<dbReference type="Proteomes" id="UP001370490">
    <property type="component" value="Unassembled WGS sequence"/>
</dbReference>
<sequence>MAWVCSSAHICVALAIILVILATTSNGLNDPTINDAHLLTEKIATNKTIIVDINGEGDFKSVQAAIDSVQIFDVMINDVLMQNEAPTGVAYTSQNQSVAALVGADKVAFYHCGFFSTHNTLFDYRGRHYFDSCYIQGSIDFIFGRGRSIYHNCEIFVISDKRVSVLGSITAHNRESPDDEGGFVFVKGRVYGAGDQVYLGRPKGAYSRVLYANTYLSKTIISKEN</sequence>
<evidence type="ECO:0000256" key="3">
    <source>
        <dbReference type="ARBA" id="ARBA00013229"/>
    </source>
</evidence>
<dbReference type="InterPro" id="IPR033131">
    <property type="entry name" value="Pectinesterase_Asp_AS"/>
</dbReference>
<dbReference type="GO" id="GO:0045490">
    <property type="term" value="P:pectin catabolic process"/>
    <property type="evidence" value="ECO:0007669"/>
    <property type="project" value="UniProtKB-UniRule"/>
</dbReference>
<keyword evidence="11" id="KW-1185">Reference proteome</keyword>
<reference evidence="10 11" key="1">
    <citation type="submission" date="2023-12" db="EMBL/GenBank/DDBJ databases">
        <title>A high-quality genome assembly for Dillenia turbinata (Dilleniales).</title>
        <authorList>
            <person name="Chanderbali A."/>
        </authorList>
    </citation>
    <scope>NUCLEOTIDE SEQUENCE [LARGE SCALE GENOMIC DNA]</scope>
    <source>
        <strain evidence="10">LSX21</strain>
        <tissue evidence="10">Leaf</tissue>
    </source>
</reference>
<organism evidence="10 11">
    <name type="scientific">Dillenia turbinata</name>
    <dbReference type="NCBI Taxonomy" id="194707"/>
    <lineage>
        <taxon>Eukaryota</taxon>
        <taxon>Viridiplantae</taxon>
        <taxon>Streptophyta</taxon>
        <taxon>Embryophyta</taxon>
        <taxon>Tracheophyta</taxon>
        <taxon>Spermatophyta</taxon>
        <taxon>Magnoliopsida</taxon>
        <taxon>eudicotyledons</taxon>
        <taxon>Gunneridae</taxon>
        <taxon>Pentapetalae</taxon>
        <taxon>Dilleniales</taxon>
        <taxon>Dilleniaceae</taxon>
        <taxon>Dillenia</taxon>
    </lineage>
</organism>
<protein>
    <recommendedName>
        <fullName evidence="3 8">Pectinesterase</fullName>
        <ecNumber evidence="3 8">3.1.1.11</ecNumber>
    </recommendedName>
</protein>
<feature type="chain" id="PRO_5042667722" description="Pectinesterase" evidence="8">
    <location>
        <begin position="28"/>
        <end position="225"/>
    </location>
</feature>
<evidence type="ECO:0000256" key="2">
    <source>
        <dbReference type="ARBA" id="ARBA00008891"/>
    </source>
</evidence>
<accession>A0AAN8UKU6</accession>
<dbReference type="GO" id="GO:0042545">
    <property type="term" value="P:cell wall modification"/>
    <property type="evidence" value="ECO:0007669"/>
    <property type="project" value="UniProtKB-UniRule"/>
</dbReference>
<feature type="signal peptide" evidence="8">
    <location>
        <begin position="1"/>
        <end position="27"/>
    </location>
</feature>